<dbReference type="InterPro" id="IPR051681">
    <property type="entry name" value="Ser/Thr_Kinases-Pseudokinases"/>
</dbReference>
<dbReference type="OrthoDB" id="2378942at2759"/>
<gene>
    <name evidence="5" type="ORF">F8M41_014189</name>
</gene>
<dbReference type="PROSITE" id="PS50011">
    <property type="entry name" value="PROTEIN_KINASE_DOM"/>
    <property type="match status" value="1"/>
</dbReference>
<dbReference type="InterPro" id="IPR001245">
    <property type="entry name" value="Ser-Thr/Tyr_kinase_cat_dom"/>
</dbReference>
<dbReference type="PANTHER" id="PTHR44329:SF298">
    <property type="entry name" value="MIXED LINEAGE KINASE DOMAIN-LIKE PROTEIN"/>
    <property type="match status" value="1"/>
</dbReference>
<keyword evidence="2 3" id="KW-0067">ATP-binding</keyword>
<keyword evidence="6" id="KW-1185">Reference proteome</keyword>
<dbReference type="PANTHER" id="PTHR44329">
    <property type="entry name" value="SERINE/THREONINE-PROTEIN KINASE TNNI3K-RELATED"/>
    <property type="match status" value="1"/>
</dbReference>
<keyword evidence="1 3" id="KW-0547">Nucleotide-binding</keyword>
<protein>
    <submittedName>
        <fullName evidence="5">Serine/threonine protein kinase</fullName>
    </submittedName>
</protein>
<comment type="caution">
    <text evidence="5">The sequence shown here is derived from an EMBL/GenBank/DDBJ whole genome shotgun (WGS) entry which is preliminary data.</text>
</comment>
<dbReference type="InterPro" id="IPR011009">
    <property type="entry name" value="Kinase-like_dom_sf"/>
</dbReference>
<proteinExistence type="predicted"/>
<evidence type="ECO:0000256" key="2">
    <source>
        <dbReference type="ARBA" id="ARBA00022840"/>
    </source>
</evidence>
<reference evidence="5 6" key="1">
    <citation type="journal article" date="2019" name="Environ. Microbiol.">
        <title>At the nexus of three kingdoms: the genome of the mycorrhizal fungus Gigaspora margarita provides insights into plant, endobacterial and fungal interactions.</title>
        <authorList>
            <person name="Venice F."/>
            <person name="Ghignone S."/>
            <person name="Salvioli di Fossalunga A."/>
            <person name="Amselem J."/>
            <person name="Novero M."/>
            <person name="Xianan X."/>
            <person name="Sedzielewska Toro K."/>
            <person name="Morin E."/>
            <person name="Lipzen A."/>
            <person name="Grigoriev I.V."/>
            <person name="Henrissat B."/>
            <person name="Martin F.M."/>
            <person name="Bonfante P."/>
        </authorList>
    </citation>
    <scope>NUCLEOTIDE SEQUENCE [LARGE SCALE GENOMIC DNA]</scope>
    <source>
        <strain evidence="5 6">BEG34</strain>
    </source>
</reference>
<dbReference type="EMBL" id="WTPW01000030">
    <property type="protein sequence ID" value="KAF0556958.1"/>
    <property type="molecule type" value="Genomic_DNA"/>
</dbReference>
<feature type="binding site" evidence="3">
    <location>
        <position position="413"/>
    </location>
    <ligand>
        <name>ATP</name>
        <dbReference type="ChEBI" id="CHEBI:30616"/>
    </ligand>
</feature>
<dbReference type="Pfam" id="PF07714">
    <property type="entry name" value="PK_Tyr_Ser-Thr"/>
    <property type="match status" value="2"/>
</dbReference>
<keyword evidence="5" id="KW-0808">Transferase</keyword>
<dbReference type="Proteomes" id="UP000439903">
    <property type="component" value="Unassembled WGS sequence"/>
</dbReference>
<keyword evidence="5" id="KW-0418">Kinase</keyword>
<dbReference type="Gene3D" id="1.10.510.10">
    <property type="entry name" value="Transferase(Phosphotransferase) domain 1"/>
    <property type="match status" value="2"/>
</dbReference>
<dbReference type="Gene3D" id="3.30.200.20">
    <property type="entry name" value="Phosphorylase Kinase, domain 1"/>
    <property type="match status" value="1"/>
</dbReference>
<name>A0A8H4B3N7_GIGMA</name>
<dbReference type="InterPro" id="IPR017441">
    <property type="entry name" value="Protein_kinase_ATP_BS"/>
</dbReference>
<evidence type="ECO:0000313" key="6">
    <source>
        <dbReference type="Proteomes" id="UP000439903"/>
    </source>
</evidence>
<evidence type="ECO:0000259" key="4">
    <source>
        <dbReference type="PROSITE" id="PS50011"/>
    </source>
</evidence>
<accession>A0A8H4B3N7</accession>
<dbReference type="SUPFAM" id="SSF56112">
    <property type="entry name" value="Protein kinase-like (PK-like)"/>
    <property type="match status" value="2"/>
</dbReference>
<sequence length="624" mass="71996">MIVNKIIKERRDIYGLCVNCCNPRTHYRWCRPCEVQQFRENFDKWTSENNEIDDFIQFSQLSSNSPESVFEWIPYSEFSAFKFTYGGAIVNLYDACWSSGPRVIWDTKLQQYIRSSSHPVTLMIHSQSTSTSDKLIINSTKIFYIVNNNFAPGINWYGISQDPETNALISVSECADNGPLLDYLRSNCINLNWKTRLNFLWQISKDLLCLFNSGFTYSALGTNSFVVKNGQTVALRDFLGAIDSKQSHLFTYYAPSYMSPEFFKERKITKECNIYTFGLIMYRFSAPFMQELKKNLDLSLVPESTPKPYTILMKQCLNKDPKLRHSMTQVVNKLDEFRQMSRVEFDSKLNETGAISPNDKDISAGSLLSIISNLGVDLIDIDQFTNRQYIGEGGFGSIEKALWRRTNKHVILKRIKNITAINHKEHKAFIHELKMHNQLDRIDRIHAGNILIHEGHAKITDFGISRQINTDTTIHHGIFGRIPYMEPRLLRQLDYPHDKRSDIYSFGVLMWEISSGQCPFNGLDEQTTRLNIIDGNRETPVPGTPDIYRELYVECWDDDPQKRPAIDIVLERLISMNSQYLVYENIISSSVSDEPSQISEDIPNFNDISKSYPSIPYLPMDNEG</sequence>
<dbReference type="AlphaFoldDB" id="A0A8H4B3N7"/>
<organism evidence="5 6">
    <name type="scientific">Gigaspora margarita</name>
    <dbReference type="NCBI Taxonomy" id="4874"/>
    <lineage>
        <taxon>Eukaryota</taxon>
        <taxon>Fungi</taxon>
        <taxon>Fungi incertae sedis</taxon>
        <taxon>Mucoromycota</taxon>
        <taxon>Glomeromycotina</taxon>
        <taxon>Glomeromycetes</taxon>
        <taxon>Diversisporales</taxon>
        <taxon>Gigasporaceae</taxon>
        <taxon>Gigaspora</taxon>
    </lineage>
</organism>
<evidence type="ECO:0000256" key="1">
    <source>
        <dbReference type="ARBA" id="ARBA00022741"/>
    </source>
</evidence>
<evidence type="ECO:0000313" key="5">
    <source>
        <dbReference type="EMBL" id="KAF0556958.1"/>
    </source>
</evidence>
<dbReference type="InterPro" id="IPR000719">
    <property type="entry name" value="Prot_kinase_dom"/>
</dbReference>
<dbReference type="PROSITE" id="PS00107">
    <property type="entry name" value="PROTEIN_KINASE_ATP"/>
    <property type="match status" value="1"/>
</dbReference>
<evidence type="ECO:0000256" key="3">
    <source>
        <dbReference type="PROSITE-ProRule" id="PRU10141"/>
    </source>
</evidence>
<dbReference type="GO" id="GO:0097527">
    <property type="term" value="P:necroptotic signaling pathway"/>
    <property type="evidence" value="ECO:0007669"/>
    <property type="project" value="TreeGrafter"/>
</dbReference>
<dbReference type="GO" id="GO:0004674">
    <property type="term" value="F:protein serine/threonine kinase activity"/>
    <property type="evidence" value="ECO:0007669"/>
    <property type="project" value="UniProtKB-KW"/>
</dbReference>
<dbReference type="GO" id="GO:0005524">
    <property type="term" value="F:ATP binding"/>
    <property type="evidence" value="ECO:0007669"/>
    <property type="project" value="UniProtKB-UniRule"/>
</dbReference>
<keyword evidence="5" id="KW-0723">Serine/threonine-protein kinase</keyword>
<feature type="domain" description="Protein kinase" evidence="4">
    <location>
        <begin position="205"/>
        <end position="581"/>
    </location>
</feature>